<dbReference type="Gene3D" id="3.90.1170.30">
    <property type="entry name" value="Pyrimidine nucleoside phosphorylase-like, C-terminal domain"/>
    <property type="match status" value="1"/>
</dbReference>
<dbReference type="Gene3D" id="3.40.1030.10">
    <property type="entry name" value="Nucleoside phosphorylase/phosphoribosyltransferase catalytic domain"/>
    <property type="match status" value="1"/>
</dbReference>
<dbReference type="GO" id="GO:0046104">
    <property type="term" value="P:thymidine metabolic process"/>
    <property type="evidence" value="ECO:0007669"/>
    <property type="project" value="UniProtKB-UniRule"/>
</dbReference>
<evidence type="ECO:0000256" key="3">
    <source>
        <dbReference type="ARBA" id="ARBA00011892"/>
    </source>
</evidence>
<evidence type="ECO:0000256" key="5">
    <source>
        <dbReference type="ARBA" id="ARBA00022679"/>
    </source>
</evidence>
<comment type="caution">
    <text evidence="9">The sequence shown here is derived from an EMBL/GenBank/DDBJ whole genome shotgun (WGS) entry which is preliminary data.</text>
</comment>
<dbReference type="InterPro" id="IPR000053">
    <property type="entry name" value="Thymidine/pyrmidine_PPase"/>
</dbReference>
<evidence type="ECO:0000256" key="7">
    <source>
        <dbReference type="HAMAP-Rule" id="MF_01628"/>
    </source>
</evidence>
<dbReference type="NCBIfam" id="TIGR02644">
    <property type="entry name" value="Y_phosphoryl"/>
    <property type="match status" value="1"/>
</dbReference>
<dbReference type="SUPFAM" id="SSF52418">
    <property type="entry name" value="Nucleoside phosphorylase/phosphoribosyltransferase catalytic domain"/>
    <property type="match status" value="1"/>
</dbReference>
<dbReference type="SUPFAM" id="SSF54680">
    <property type="entry name" value="Pyrimidine nucleoside phosphorylase C-terminal domain"/>
    <property type="match status" value="1"/>
</dbReference>
<keyword evidence="4 7" id="KW-0328">Glycosyltransferase</keyword>
<dbReference type="InterPro" id="IPR018090">
    <property type="entry name" value="Pyrmidine_PPas_bac/euk"/>
</dbReference>
<dbReference type="OrthoDB" id="9763887at2"/>
<comment type="catalytic activity">
    <reaction evidence="6 7">
        <text>thymidine + phosphate = 2-deoxy-alpha-D-ribose 1-phosphate + thymine</text>
        <dbReference type="Rhea" id="RHEA:16037"/>
        <dbReference type="ChEBI" id="CHEBI:17748"/>
        <dbReference type="ChEBI" id="CHEBI:17821"/>
        <dbReference type="ChEBI" id="CHEBI:43474"/>
        <dbReference type="ChEBI" id="CHEBI:57259"/>
        <dbReference type="EC" id="2.4.2.4"/>
    </reaction>
</comment>
<dbReference type="AlphaFoldDB" id="A0A561QRL7"/>
<comment type="pathway">
    <text evidence="7">Pyrimidine metabolism; dTMP biosynthesis via salvage pathway; dTMP from thymine: step 1/2.</text>
</comment>
<evidence type="ECO:0000256" key="4">
    <source>
        <dbReference type="ARBA" id="ARBA00022676"/>
    </source>
</evidence>
<evidence type="ECO:0000256" key="1">
    <source>
        <dbReference type="ARBA" id="ARBA00006915"/>
    </source>
</evidence>
<dbReference type="PANTHER" id="PTHR10515">
    <property type="entry name" value="THYMIDINE PHOSPHORYLASE"/>
    <property type="match status" value="1"/>
</dbReference>
<dbReference type="PIRSF" id="PIRSF000478">
    <property type="entry name" value="TP_PyNP"/>
    <property type="match status" value="1"/>
</dbReference>
<dbReference type="UniPathway" id="UPA00578">
    <property type="reaction ID" value="UER00638"/>
</dbReference>
<dbReference type="InterPro" id="IPR017459">
    <property type="entry name" value="Glycosyl_Trfase_fam3_N_dom"/>
</dbReference>
<dbReference type="Pfam" id="PF07831">
    <property type="entry name" value="PYNP_C"/>
    <property type="match status" value="1"/>
</dbReference>
<dbReference type="EMBL" id="VIWP01000004">
    <property type="protein sequence ID" value="TWF52926.1"/>
    <property type="molecule type" value="Genomic_DNA"/>
</dbReference>
<gene>
    <name evidence="7" type="primary">deoA</name>
    <name evidence="9" type="ORF">FHW37_104195</name>
</gene>
<dbReference type="Proteomes" id="UP000320653">
    <property type="component" value="Unassembled WGS sequence"/>
</dbReference>
<reference evidence="9 10" key="1">
    <citation type="submission" date="2019-06" db="EMBL/GenBank/DDBJ databases">
        <title>Sorghum-associated microbial communities from plants grown in Nebraska, USA.</title>
        <authorList>
            <person name="Schachtman D."/>
        </authorList>
    </citation>
    <scope>NUCLEOTIDE SEQUENCE [LARGE SCALE GENOMIC DNA]</scope>
    <source>
        <strain evidence="9 10">1225</strain>
    </source>
</reference>
<feature type="domain" description="Pyrimidine nucleoside phosphorylase C-terminal" evidence="8">
    <location>
        <begin position="347"/>
        <end position="421"/>
    </location>
</feature>
<comment type="subunit">
    <text evidence="2 7">Homodimer.</text>
</comment>
<dbReference type="NCBIfam" id="NF004490">
    <property type="entry name" value="PRK05820.1"/>
    <property type="match status" value="1"/>
</dbReference>
<dbReference type="PANTHER" id="PTHR10515:SF0">
    <property type="entry name" value="THYMIDINE PHOSPHORYLASE"/>
    <property type="match status" value="1"/>
</dbReference>
<dbReference type="FunFam" id="3.40.1030.10:FF:000003">
    <property type="entry name" value="Pyrimidine-nucleoside phosphorylase"/>
    <property type="match status" value="1"/>
</dbReference>
<organism evidence="9 10">
    <name type="scientific">Neorhizobium alkalisoli</name>
    <dbReference type="NCBI Taxonomy" id="528178"/>
    <lineage>
        <taxon>Bacteria</taxon>
        <taxon>Pseudomonadati</taxon>
        <taxon>Pseudomonadota</taxon>
        <taxon>Alphaproteobacteria</taxon>
        <taxon>Hyphomicrobiales</taxon>
        <taxon>Rhizobiaceae</taxon>
        <taxon>Rhizobium/Agrobacterium group</taxon>
        <taxon>Neorhizobium</taxon>
    </lineage>
</organism>
<keyword evidence="5 7" id="KW-0808">Transferase</keyword>
<evidence type="ECO:0000256" key="6">
    <source>
        <dbReference type="ARBA" id="ARBA00048550"/>
    </source>
</evidence>
<comment type="similarity">
    <text evidence="1 7">Belongs to the thymidine/pyrimidine-nucleoside phosphorylase family.</text>
</comment>
<dbReference type="InterPro" id="IPR035902">
    <property type="entry name" value="Nuc_phospho_transferase"/>
</dbReference>
<dbReference type="GO" id="GO:0009032">
    <property type="term" value="F:thymidine phosphorylase activity"/>
    <property type="evidence" value="ECO:0007669"/>
    <property type="project" value="UniProtKB-UniRule"/>
</dbReference>
<dbReference type="SUPFAM" id="SSF47648">
    <property type="entry name" value="Nucleoside phosphorylase/phosphoribosyltransferase N-terminal domain"/>
    <property type="match status" value="1"/>
</dbReference>
<dbReference type="HAMAP" id="MF_01628">
    <property type="entry name" value="Thymid_phosp"/>
    <property type="match status" value="1"/>
</dbReference>
<proteinExistence type="inferred from homology"/>
<dbReference type="GO" id="GO:0006206">
    <property type="term" value="P:pyrimidine nucleobase metabolic process"/>
    <property type="evidence" value="ECO:0007669"/>
    <property type="project" value="InterPro"/>
</dbReference>
<evidence type="ECO:0000256" key="2">
    <source>
        <dbReference type="ARBA" id="ARBA00011738"/>
    </source>
</evidence>
<dbReference type="InterPro" id="IPR036320">
    <property type="entry name" value="Glycosyl_Trfase_fam3_N_dom_sf"/>
</dbReference>
<comment type="function">
    <text evidence="7">The enzymes which catalyze the reversible phosphorolysis of pyrimidine nucleosides are involved in the degradation of these compounds and in their utilization as carbon and energy sources, or in the rescue of pyrimidine bases for nucleotide synthesis.</text>
</comment>
<name>A0A561QRL7_9HYPH</name>
<keyword evidence="10" id="KW-1185">Reference proteome</keyword>
<dbReference type="Pfam" id="PF00591">
    <property type="entry name" value="Glycos_transf_3"/>
    <property type="match status" value="1"/>
</dbReference>
<dbReference type="InterPro" id="IPR013102">
    <property type="entry name" value="PYNP_C"/>
</dbReference>
<dbReference type="GO" id="GO:0004645">
    <property type="term" value="F:1,4-alpha-oligoglucan phosphorylase activity"/>
    <property type="evidence" value="ECO:0007669"/>
    <property type="project" value="InterPro"/>
</dbReference>
<dbReference type="EC" id="2.4.2.4" evidence="3 7"/>
<protein>
    <recommendedName>
        <fullName evidence="3 7">Thymidine phosphorylase</fullName>
        <ecNumber evidence="3 7">2.4.2.4</ecNumber>
    </recommendedName>
    <alternativeName>
        <fullName evidence="7">TdRPase</fullName>
    </alternativeName>
</protein>
<sequence>MIPQEIIRRKRDGETLEADDISDFIAALAKDEISEGQAAAFAMAVYFQGMSRDETVALTLAMRDSGLVLNWNDIGRPVADKHSTGGVGDNVSLMLAPIAAACGLAVPMISGRGLGHTGGTLDKLQSVPGYDIMPDEAKFRKVVAEAGCAIVGQTAELAPADRRLYAIRDVTATVESVPLITASILSKKLAAGLQSLVLDVKVGNGSFMKEPAEAETLARSLVEVANGAGLETVALMTDMNQPLADAAGNALEIENCLAFLSGEKTGTRLETVVLAEAAEMLLAAGVAANHDAAIAMARQALASGKATEHFSRMVHALGGPADFCERRQAYLPVAPEIRPVVADRAGYLSSCETRALGMAVVELGGGRRRASDPIDHRVGIDRILALGTKIEKGDVIARIHASTPSDAESAMAAVAACYSISDEEPAKSPVIIGRIG</sequence>
<dbReference type="GO" id="GO:0005829">
    <property type="term" value="C:cytosol"/>
    <property type="evidence" value="ECO:0007669"/>
    <property type="project" value="TreeGrafter"/>
</dbReference>
<dbReference type="RefSeq" id="WP_145638363.1">
    <property type="nucleotide sequence ID" value="NZ_VIWP01000004.1"/>
</dbReference>
<dbReference type="NCBIfam" id="TIGR02643">
    <property type="entry name" value="T_phosphoryl"/>
    <property type="match status" value="1"/>
</dbReference>
<dbReference type="Gene3D" id="1.20.970.10">
    <property type="entry name" value="Transferase, Pyrimidine Nucleoside Phosphorylase, Chain C"/>
    <property type="match status" value="1"/>
</dbReference>
<accession>A0A561QRL7</accession>
<evidence type="ECO:0000313" key="10">
    <source>
        <dbReference type="Proteomes" id="UP000320653"/>
    </source>
</evidence>
<dbReference type="SMART" id="SM00941">
    <property type="entry name" value="PYNP_C"/>
    <property type="match status" value="1"/>
</dbReference>
<dbReference type="InterPro" id="IPR013465">
    <property type="entry name" value="Thymidine_Pase"/>
</dbReference>
<evidence type="ECO:0000313" key="9">
    <source>
        <dbReference type="EMBL" id="TWF52926.1"/>
    </source>
</evidence>
<evidence type="ECO:0000259" key="8">
    <source>
        <dbReference type="SMART" id="SM00941"/>
    </source>
</evidence>
<dbReference type="InterPro" id="IPR036566">
    <property type="entry name" value="PYNP-like_C_sf"/>
</dbReference>
<dbReference type="InterPro" id="IPR000312">
    <property type="entry name" value="Glycosyl_Trfase_fam3"/>
</dbReference>
<dbReference type="Pfam" id="PF02885">
    <property type="entry name" value="Glycos_trans_3N"/>
    <property type="match status" value="1"/>
</dbReference>